<evidence type="ECO:0000256" key="8">
    <source>
        <dbReference type="ARBA" id="ARBA00023288"/>
    </source>
</evidence>
<keyword evidence="10" id="KW-1185">Reference proteome</keyword>
<keyword evidence="6" id="KW-0472">Membrane</keyword>
<dbReference type="InterPro" id="IPR031424">
    <property type="entry name" value="QVR-like"/>
</dbReference>
<accession>A0A6J1T784</accession>
<dbReference type="AlphaFoldDB" id="A0A6J1T784"/>
<feature type="signal peptide" evidence="9">
    <location>
        <begin position="1"/>
        <end position="24"/>
    </location>
</feature>
<evidence type="ECO:0000256" key="3">
    <source>
        <dbReference type="ARBA" id="ARBA00022692"/>
    </source>
</evidence>
<dbReference type="GO" id="GO:0098552">
    <property type="term" value="C:side of membrane"/>
    <property type="evidence" value="ECO:0007669"/>
    <property type="project" value="UniProtKB-KW"/>
</dbReference>
<evidence type="ECO:0000256" key="4">
    <source>
        <dbReference type="ARBA" id="ARBA00022729"/>
    </source>
</evidence>
<keyword evidence="5" id="KW-1133">Transmembrane helix</keyword>
<evidence type="ECO:0000256" key="2">
    <source>
        <dbReference type="ARBA" id="ARBA00022622"/>
    </source>
</evidence>
<keyword evidence="7" id="KW-0325">Glycoprotein</keyword>
<evidence type="ECO:0000256" key="9">
    <source>
        <dbReference type="SAM" id="SignalP"/>
    </source>
</evidence>
<dbReference type="InterPro" id="IPR050975">
    <property type="entry name" value="Sleep_regulator"/>
</dbReference>
<proteinExistence type="predicted"/>
<evidence type="ECO:0000256" key="7">
    <source>
        <dbReference type="ARBA" id="ARBA00023180"/>
    </source>
</evidence>
<dbReference type="RefSeq" id="XP_026289133.1">
    <property type="nucleotide sequence ID" value="XM_026433348.2"/>
</dbReference>
<keyword evidence="3" id="KW-0812">Transmembrane</keyword>
<dbReference type="GeneID" id="113214080"/>
<comment type="subcellular location">
    <subcellularLocation>
        <location evidence="1">Membrane</location>
        <topology evidence="1">Lipid-anchor</topology>
        <topology evidence="1">GPI-anchor</topology>
    </subcellularLocation>
</comment>
<evidence type="ECO:0000313" key="10">
    <source>
        <dbReference type="Proteomes" id="UP000504606"/>
    </source>
</evidence>
<dbReference type="Proteomes" id="UP000504606">
    <property type="component" value="Unplaced"/>
</dbReference>
<reference evidence="11" key="1">
    <citation type="submission" date="2025-08" db="UniProtKB">
        <authorList>
            <consortium name="RefSeq"/>
        </authorList>
    </citation>
    <scope>IDENTIFICATION</scope>
    <source>
        <tissue evidence="11">Whole organism</tissue>
    </source>
</reference>
<evidence type="ECO:0000313" key="11">
    <source>
        <dbReference type="RefSeq" id="XP_026289133.1"/>
    </source>
</evidence>
<dbReference type="GO" id="GO:0032222">
    <property type="term" value="P:regulation of synaptic transmission, cholinergic"/>
    <property type="evidence" value="ECO:0007669"/>
    <property type="project" value="InterPro"/>
</dbReference>
<dbReference type="GO" id="GO:0030431">
    <property type="term" value="P:sleep"/>
    <property type="evidence" value="ECO:0007669"/>
    <property type="project" value="InterPro"/>
</dbReference>
<gene>
    <name evidence="11" type="primary">LOC113214080</name>
</gene>
<dbReference type="PANTHER" id="PTHR33562:SF22">
    <property type="entry name" value="PROTEIN QUIVER"/>
    <property type="match status" value="1"/>
</dbReference>
<evidence type="ECO:0000256" key="1">
    <source>
        <dbReference type="ARBA" id="ARBA00004589"/>
    </source>
</evidence>
<evidence type="ECO:0000256" key="6">
    <source>
        <dbReference type="ARBA" id="ARBA00023136"/>
    </source>
</evidence>
<evidence type="ECO:0000256" key="5">
    <source>
        <dbReference type="ARBA" id="ARBA00022989"/>
    </source>
</evidence>
<dbReference type="CDD" id="cd23589">
    <property type="entry name" value="TFP_LU_ECD_Rtv"/>
    <property type="match status" value="1"/>
</dbReference>
<dbReference type="KEGG" id="foc:113214080"/>
<name>A0A6J1T784_FRAOC</name>
<organism evidence="10 11">
    <name type="scientific">Frankliniella occidentalis</name>
    <name type="common">Western flower thrips</name>
    <name type="synonym">Euthrips occidentalis</name>
    <dbReference type="NCBI Taxonomy" id="133901"/>
    <lineage>
        <taxon>Eukaryota</taxon>
        <taxon>Metazoa</taxon>
        <taxon>Ecdysozoa</taxon>
        <taxon>Arthropoda</taxon>
        <taxon>Hexapoda</taxon>
        <taxon>Insecta</taxon>
        <taxon>Pterygota</taxon>
        <taxon>Neoptera</taxon>
        <taxon>Paraneoptera</taxon>
        <taxon>Thysanoptera</taxon>
        <taxon>Terebrantia</taxon>
        <taxon>Thripoidea</taxon>
        <taxon>Thripidae</taxon>
        <taxon>Frankliniella</taxon>
    </lineage>
</organism>
<keyword evidence="8" id="KW-0449">Lipoprotein</keyword>
<dbReference type="Pfam" id="PF17064">
    <property type="entry name" value="QVR"/>
    <property type="match status" value="1"/>
</dbReference>
<sequence length="152" mass="16610">MSGKPVIVVVSLFLVLLSSDVAHGALKRCFQCRSRGDLGSCKDHFNFNGTTAKNEQGVEAIPCASGWCGKVIEGTGSYKQDDYGMATQRMCLQRGPSDGEERCAYTVWNHAKVYMCFCQGDLCNSAGHLKLNFFVLGITLLIGARHIIAFCF</sequence>
<dbReference type="CTD" id="32056"/>
<protein>
    <submittedName>
        <fullName evidence="11">Uncharacterized protein LOC113214080</fullName>
    </submittedName>
</protein>
<keyword evidence="2" id="KW-0336">GPI-anchor</keyword>
<dbReference type="PANTHER" id="PTHR33562">
    <property type="entry name" value="ATILLA, ISOFORM B-RELATED-RELATED"/>
    <property type="match status" value="1"/>
</dbReference>
<keyword evidence="4 9" id="KW-0732">Signal</keyword>
<feature type="chain" id="PRO_5026787961" evidence="9">
    <location>
        <begin position="25"/>
        <end position="152"/>
    </location>
</feature>
<dbReference type="OrthoDB" id="9988013at2759"/>